<accession>A0A2Z6DVR6</accession>
<dbReference type="PROSITE" id="PS00198">
    <property type="entry name" value="4FE4S_FER_1"/>
    <property type="match status" value="1"/>
</dbReference>
<evidence type="ECO:0000313" key="6">
    <source>
        <dbReference type="EMBL" id="BBD76527.1"/>
    </source>
</evidence>
<keyword evidence="2" id="KW-0479">Metal-binding</keyword>
<protein>
    <recommendedName>
        <fullName evidence="5">4Fe-4S ferredoxin-type domain-containing protein</fullName>
    </recommendedName>
</protein>
<dbReference type="GO" id="GO:0046872">
    <property type="term" value="F:metal ion binding"/>
    <property type="evidence" value="ECO:0007669"/>
    <property type="project" value="UniProtKB-KW"/>
</dbReference>
<proteinExistence type="predicted"/>
<dbReference type="Gene3D" id="3.30.70.20">
    <property type="match status" value="2"/>
</dbReference>
<keyword evidence="4" id="KW-0411">Iron-sulfur</keyword>
<name>A0A2Z6DVR6_HYDTE</name>
<sequence>MAFAYPEFRPSRCTRYRFRYSECQRCLDHCPYDAITLTDEGARLDESRCRNCGLCITACHTGAWTSEIFKPIDLLRQAIRQPEMKIACAPSGLAADAVVPCLGVLSPGFFAYLSKRRIPVTVLGAAHCPECAHAPKGAEALADHLAAAEQLRLAAEEPDKPWLPVTVVTETPQEKGAEQVALERRQFFRRLVGRGVDTFAAPPAPADRPVVPDKAIRAGAYAMTEERELLQIVCDRQDGEAVELSWHESLPLLRLSLQPGCTNCEACFRVCPTGAIKIEENPGEWGLIFQFDRCVGCLVCLEVCQPRVLTADAHFDARPEQPARVLHALRKQRCSRCERFFVAPEPREQCPICEDDDDAFAQIFG</sequence>
<gene>
    <name evidence="6" type="ORF">HPTL_0257</name>
</gene>
<reference evidence="6 7" key="1">
    <citation type="submission" date="2018-04" db="EMBL/GenBank/DDBJ databases">
        <title>Complete genome sequence of Hydrogenophilus thermoluteolus TH-1.</title>
        <authorList>
            <person name="Arai H."/>
        </authorList>
    </citation>
    <scope>NUCLEOTIDE SEQUENCE [LARGE SCALE GENOMIC DNA]</scope>
    <source>
        <strain evidence="6 7">TH-1</strain>
    </source>
</reference>
<dbReference type="Proteomes" id="UP000262004">
    <property type="component" value="Chromosome"/>
</dbReference>
<evidence type="ECO:0000256" key="2">
    <source>
        <dbReference type="ARBA" id="ARBA00022723"/>
    </source>
</evidence>
<evidence type="ECO:0000313" key="7">
    <source>
        <dbReference type="Proteomes" id="UP000262004"/>
    </source>
</evidence>
<dbReference type="OrthoDB" id="9781785at2"/>
<dbReference type="InterPro" id="IPR017896">
    <property type="entry name" value="4Fe4S_Fe-S-bd"/>
</dbReference>
<organism evidence="6 7">
    <name type="scientific">Hydrogenophilus thermoluteolus</name>
    <name type="common">Pseudomonas hydrogenothermophila</name>
    <dbReference type="NCBI Taxonomy" id="297"/>
    <lineage>
        <taxon>Bacteria</taxon>
        <taxon>Pseudomonadati</taxon>
        <taxon>Pseudomonadota</taxon>
        <taxon>Hydrogenophilia</taxon>
        <taxon>Hydrogenophilales</taxon>
        <taxon>Hydrogenophilaceae</taxon>
        <taxon>Hydrogenophilus</taxon>
    </lineage>
</organism>
<feature type="domain" description="4Fe-4S ferredoxin-type" evidence="5">
    <location>
        <begin position="40"/>
        <end position="69"/>
    </location>
</feature>
<dbReference type="PROSITE" id="PS51379">
    <property type="entry name" value="4FE4S_FER_2"/>
    <property type="match status" value="3"/>
</dbReference>
<dbReference type="KEGG" id="htl:HPTL_0257"/>
<dbReference type="EMBL" id="AP018558">
    <property type="protein sequence ID" value="BBD76527.1"/>
    <property type="molecule type" value="Genomic_DNA"/>
</dbReference>
<feature type="domain" description="4Fe-4S ferredoxin-type" evidence="5">
    <location>
        <begin position="253"/>
        <end position="281"/>
    </location>
</feature>
<dbReference type="InterPro" id="IPR017900">
    <property type="entry name" value="4Fe4S_Fe_S_CS"/>
</dbReference>
<dbReference type="Pfam" id="PF12838">
    <property type="entry name" value="Fer4_7"/>
    <property type="match status" value="2"/>
</dbReference>
<dbReference type="AlphaFoldDB" id="A0A2Z6DVR6"/>
<dbReference type="PANTHER" id="PTHR43687:SF1">
    <property type="entry name" value="FERREDOXIN III"/>
    <property type="match status" value="1"/>
</dbReference>
<evidence type="ECO:0000256" key="3">
    <source>
        <dbReference type="ARBA" id="ARBA00023004"/>
    </source>
</evidence>
<dbReference type="PANTHER" id="PTHR43687">
    <property type="entry name" value="ADENYLYLSULFATE REDUCTASE, BETA SUBUNIT"/>
    <property type="match status" value="1"/>
</dbReference>
<evidence type="ECO:0000256" key="4">
    <source>
        <dbReference type="ARBA" id="ARBA00023014"/>
    </source>
</evidence>
<dbReference type="SUPFAM" id="SSF54862">
    <property type="entry name" value="4Fe-4S ferredoxins"/>
    <property type="match status" value="2"/>
</dbReference>
<keyword evidence="3" id="KW-0408">Iron</keyword>
<dbReference type="GO" id="GO:0051539">
    <property type="term" value="F:4 iron, 4 sulfur cluster binding"/>
    <property type="evidence" value="ECO:0007669"/>
    <property type="project" value="UniProtKB-KW"/>
</dbReference>
<keyword evidence="7" id="KW-1185">Reference proteome</keyword>
<evidence type="ECO:0000259" key="5">
    <source>
        <dbReference type="PROSITE" id="PS51379"/>
    </source>
</evidence>
<dbReference type="InterPro" id="IPR050572">
    <property type="entry name" value="Fe-S_Ferredoxin"/>
</dbReference>
<dbReference type="RefSeq" id="WP_119334360.1">
    <property type="nucleotide sequence ID" value="NZ_AP018558.1"/>
</dbReference>
<keyword evidence="1" id="KW-0004">4Fe-4S</keyword>
<evidence type="ECO:0000256" key="1">
    <source>
        <dbReference type="ARBA" id="ARBA00022485"/>
    </source>
</evidence>
<feature type="domain" description="4Fe-4S ferredoxin-type" evidence="5">
    <location>
        <begin position="285"/>
        <end position="314"/>
    </location>
</feature>